<dbReference type="GO" id="GO:0003351">
    <property type="term" value="P:epithelial cilium movement involved in extracellular fluid movement"/>
    <property type="evidence" value="ECO:0007669"/>
    <property type="project" value="TreeGrafter"/>
</dbReference>
<dbReference type="EMBL" id="QEAP01000001">
    <property type="protein sequence ID" value="TPX78689.1"/>
    <property type="molecule type" value="Genomic_DNA"/>
</dbReference>
<reference evidence="2 3" key="1">
    <citation type="journal article" date="2019" name="Sci. Rep.">
        <title>Comparative genomics of chytrid fungi reveal insights into the obligate biotrophic and pathogenic lifestyle of Synchytrium endobioticum.</title>
        <authorList>
            <person name="van de Vossenberg B.T.L.H."/>
            <person name="Warris S."/>
            <person name="Nguyen H.D.T."/>
            <person name="van Gent-Pelzer M.P.E."/>
            <person name="Joly D.L."/>
            <person name="van de Geest H.C."/>
            <person name="Bonants P.J.M."/>
            <person name="Smith D.S."/>
            <person name="Levesque C.A."/>
            <person name="van der Lee T.A.J."/>
        </authorList>
    </citation>
    <scope>NUCLEOTIDE SEQUENCE [LARGE SCALE GENOMIC DNA]</scope>
    <source>
        <strain evidence="2 3">CBS 675.73</strain>
    </source>
</reference>
<dbReference type="AlphaFoldDB" id="A0A507FQI6"/>
<feature type="region of interest" description="Disordered" evidence="1">
    <location>
        <begin position="163"/>
        <end position="242"/>
    </location>
</feature>
<dbReference type="GO" id="GO:1904158">
    <property type="term" value="P:axonemal central apparatus assembly"/>
    <property type="evidence" value="ECO:0007669"/>
    <property type="project" value="TreeGrafter"/>
</dbReference>
<dbReference type="InterPro" id="IPR026173">
    <property type="entry name" value="SPAG17"/>
</dbReference>
<sequence>MSKQPQSSQGAKATPQAVPSAASGLNDDSWSTYIYTVFPDDKLGVSAVQPLYESILSGYRSKFTLFQKSDLMQWVRSGAEPSVSLPSLTLRFDVHVVVQYADNVKLDVCKEVKAAMDANGGNDAEVPDLLMARMIKHRLMILKQEGIDARNAARILAETPTTPVTLAPIEPQKAGAKLPTKDDKKDRAKSPAKKGAAKGSDKKGPEALSRPESAQASDISKRKNKLREKGAKSESKIQSIGDEPADGPDVYYLFKDFTNMGVLNSLMEDCDVPIHSVFRLSEATTPIFQSSSATDPTPSLISLPTTPSDFASTSPGAQPTTAINYIPNPINISALDSASVLDMSGINRLLAESREWLASAPENCHWRGTAWLHIQIPMNSLNSSSPPLPAAVGTTATGQAAGSLPNINGKDLFDAIALRIYSQLRLRRDFKSFYQSENVVSVPGLEDAQTLKMQLKSLANCLDVMPAAVFEGQVSAEVILGAVLEQSVRAVKAEEEMDGSAGMEPGNFALVDEMGSLVGFFEKAFKKLSLGAASAITKHGDVQDDAKIKACRVGDSLTFTKYLLGDLSPHGLNSNELTSTLLEAYPMLHFQTETRNRADSPAQKPSTAFSRLANMAELRKSSASNFSDTLRSLFQRQAEELLNNEVPECGWDLNAWCWTETLDRATMAQVLQEAKVSHPSVKSTVCNQTGKLIIVMSGNGAVGAKRYDGTLQLHVKTKLDFGAHHEIMERCKQYVVLPPKVKNELRPPVYASGDAVVQKNDSFTVLYALDGGKITVHREQHLNFKPEIRTHLLHNENSITWSNATQSKHGPYLTAVFENHMVFTVTERDGALNAVLSCPDGLIVEFRSNGNIVQRLDSSGLTAASQGRNLSAKEVNRVITTNGSVIRYLTNSFIEVLQPDGTTSVSTKDGWITTSNTGARVVTTSINGGDSNSEQLAPIQFARETIIALSETIITRQDMVVTTMKKDGSVVAEHADGTVISTVMGGDEVAPAVTVETSGMAKVTMKDAGRHAVLRFTDGSVLEKSVLEDGCVSYRIQNDARLFHFETALNGSSTFTPILANSHGTDASNTTEYKFNWIQGTLDATDSDGTKFTINRDAVCSIVEPSRPSTTTTTTPSVQAEGATASLVPARGFVKSLAGLSPALLRGSGGPRNPPRVFVVGDDGAGVQFLRDVDLIHYFKRQLLNPDAEILEEVLADGSGLSVNVVGKEHSSDKEHSDGAEITFFRQLVRTFHGSS</sequence>
<protein>
    <submittedName>
        <fullName evidence="2">Uncharacterized protein</fullName>
    </submittedName>
</protein>
<dbReference type="GO" id="GO:0005576">
    <property type="term" value="C:extracellular region"/>
    <property type="evidence" value="ECO:0007669"/>
    <property type="project" value="GOC"/>
</dbReference>
<dbReference type="GO" id="GO:1990716">
    <property type="term" value="C:axonemal central apparatus"/>
    <property type="evidence" value="ECO:0007669"/>
    <property type="project" value="TreeGrafter"/>
</dbReference>
<name>A0A507FQI6_9FUNG</name>
<dbReference type="STRING" id="246404.A0A507FQI6"/>
<keyword evidence="3" id="KW-1185">Reference proteome</keyword>
<evidence type="ECO:0000256" key="1">
    <source>
        <dbReference type="SAM" id="MobiDB-lite"/>
    </source>
</evidence>
<dbReference type="PANTHER" id="PTHR21963">
    <property type="entry name" value="PF6"/>
    <property type="match status" value="1"/>
</dbReference>
<organism evidence="2 3">
    <name type="scientific">Chytriomyces confervae</name>
    <dbReference type="NCBI Taxonomy" id="246404"/>
    <lineage>
        <taxon>Eukaryota</taxon>
        <taxon>Fungi</taxon>
        <taxon>Fungi incertae sedis</taxon>
        <taxon>Chytridiomycota</taxon>
        <taxon>Chytridiomycota incertae sedis</taxon>
        <taxon>Chytridiomycetes</taxon>
        <taxon>Chytridiales</taxon>
        <taxon>Chytriomycetaceae</taxon>
        <taxon>Chytriomyces</taxon>
    </lineage>
</organism>
<comment type="caution">
    <text evidence="2">The sequence shown here is derived from an EMBL/GenBank/DDBJ whole genome shotgun (WGS) entry which is preliminary data.</text>
</comment>
<gene>
    <name evidence="2" type="ORF">CcCBS67573_g00043</name>
</gene>
<proteinExistence type="predicted"/>
<evidence type="ECO:0000313" key="2">
    <source>
        <dbReference type="EMBL" id="TPX78689.1"/>
    </source>
</evidence>
<dbReference type="PANTHER" id="PTHR21963:SF1">
    <property type="entry name" value="SPERM-ASSOCIATED ANTIGEN 17"/>
    <property type="match status" value="1"/>
</dbReference>
<feature type="compositionally biased region" description="Basic and acidic residues" evidence="1">
    <location>
        <begin position="179"/>
        <end position="189"/>
    </location>
</feature>
<dbReference type="OrthoDB" id="10257153at2759"/>
<dbReference type="Proteomes" id="UP000320333">
    <property type="component" value="Unassembled WGS sequence"/>
</dbReference>
<accession>A0A507FQI6</accession>
<feature type="compositionally biased region" description="Polar residues" evidence="1">
    <location>
        <begin position="1"/>
        <end position="11"/>
    </location>
</feature>
<evidence type="ECO:0000313" key="3">
    <source>
        <dbReference type="Proteomes" id="UP000320333"/>
    </source>
</evidence>
<feature type="region of interest" description="Disordered" evidence="1">
    <location>
        <begin position="1"/>
        <end position="24"/>
    </location>
</feature>